<evidence type="ECO:0000313" key="1">
    <source>
        <dbReference type="EMBL" id="MPN34138.1"/>
    </source>
</evidence>
<organism evidence="1">
    <name type="scientific">bioreactor metagenome</name>
    <dbReference type="NCBI Taxonomy" id="1076179"/>
    <lineage>
        <taxon>unclassified sequences</taxon>
        <taxon>metagenomes</taxon>
        <taxon>ecological metagenomes</taxon>
    </lineage>
</organism>
<proteinExistence type="predicted"/>
<comment type="caution">
    <text evidence="1">The sequence shown here is derived from an EMBL/GenBank/DDBJ whole genome shotgun (WGS) entry which is preliminary data.</text>
</comment>
<sequence length="151" mass="17254">MLRTDDLGKLWAFRRAKDADPRGMEHHIAFDGVDVQILFFLHQFGDRILRLQIEKKIQVPELQIKVNGGHLFALMREGNGEICGDHGFPDAAFRAENRDDLWLASCQFSAAVLYSRLFHQKPRPDGFQQDIPAAADIENFPNPGAHRPLHR</sequence>
<reference evidence="1" key="1">
    <citation type="submission" date="2019-08" db="EMBL/GenBank/DDBJ databases">
        <authorList>
            <person name="Kucharzyk K."/>
            <person name="Murdoch R.W."/>
            <person name="Higgins S."/>
            <person name="Loffler F."/>
        </authorList>
    </citation>
    <scope>NUCLEOTIDE SEQUENCE</scope>
</reference>
<protein>
    <submittedName>
        <fullName evidence="1">Uncharacterized protein</fullName>
    </submittedName>
</protein>
<name>A0A645H569_9ZZZZ</name>
<dbReference type="AlphaFoldDB" id="A0A645H569"/>
<dbReference type="EMBL" id="VSSQ01087018">
    <property type="protein sequence ID" value="MPN34138.1"/>
    <property type="molecule type" value="Genomic_DNA"/>
</dbReference>
<accession>A0A645H569</accession>
<gene>
    <name evidence="1" type="ORF">SDC9_181631</name>
</gene>